<evidence type="ECO:0000259" key="3">
    <source>
        <dbReference type="PROSITE" id="PS50158"/>
    </source>
</evidence>
<protein>
    <submittedName>
        <fullName evidence="5">Uncharacterized protein LOC114430572</fullName>
    </submittedName>
</protein>
<evidence type="ECO:0000313" key="5">
    <source>
        <dbReference type="RefSeq" id="XP_028254448.1"/>
    </source>
</evidence>
<dbReference type="SUPFAM" id="SSF57756">
    <property type="entry name" value="Retrovirus zinc finger-like domains"/>
    <property type="match status" value="1"/>
</dbReference>
<dbReference type="SMART" id="SM00343">
    <property type="entry name" value="ZnF_C2HC"/>
    <property type="match status" value="1"/>
</dbReference>
<keyword evidence="1" id="KW-0863">Zinc-finger</keyword>
<dbReference type="InterPro" id="IPR036875">
    <property type="entry name" value="Znf_CCHC_sf"/>
</dbReference>
<feature type="region of interest" description="Disordered" evidence="2">
    <location>
        <begin position="585"/>
        <end position="643"/>
    </location>
</feature>
<dbReference type="PROSITE" id="PS50158">
    <property type="entry name" value="ZF_CCHC"/>
    <property type="match status" value="1"/>
</dbReference>
<sequence>MSTWRTIDEQMSKMLSRCRGQAGPDNKKRAAADMQAAVCAALIEQGVKGDDRKPLKSVIATAENNIKLKRDKNEEKRRTVSVLEKIKWKKAAKADEEKRKILYQAYLCCLDEDCKELDTTTDTKQEVESEGTQGAEIPPPYSPASMVAAAPPQPPPQAPSLGMYPIITITDGRVEVTDRQTGQSLLGSVQRPGGNPQASPIQLSSTPLPQDAFLWRSLQEAGSPKPVTPQHSEHTTRASSPDLSCGSYTSLPQTSSTRNKTGRGRQVVVTSQLAGEVIDTDDDDNVDMVNGNSSAHTNTTGLLQQIDQTIVEVQRQMSKSDLPRRHTMTLRSHTQQDKQTQPTETVSQFPLVQAGSFLRYKPYSVGDVNTLVEKMPPPSEGGGLWMDKLAEMTAGQTLALGDFRAIASRMMLRSELHEIETQSGTVGHGDNERFTTYSTCIGFAMRELFPLPVSTGPPKYTWDPAVPPREHLVKCREDWTRKTGMNPSQQGVQQQWFRKAVEEGLPVSVQQALNNNPDLPGSASNVWERHVTHHMEQHKMKTDQENVELKGIQAQLLKLQLGQARKDVTEQRKGKKDTPAVQMVVQPQSTPPPQPQPPVADNYSTPPWVSPPFNRRGWGQNRRGGNWRGRGSRGGGGRGRGGNMWGRLGSCFHCGEPGHWERDCPYKVEYSRRPQGAPWYPSQGNGGPGPQQLGPPPPGQYPSMPWGGEGPHLA</sequence>
<feature type="compositionally biased region" description="Low complexity" evidence="2">
    <location>
        <begin position="614"/>
        <end position="624"/>
    </location>
</feature>
<dbReference type="Gene3D" id="4.10.60.10">
    <property type="entry name" value="Zinc finger, CCHC-type"/>
    <property type="match status" value="1"/>
</dbReference>
<feature type="region of interest" description="Disordered" evidence="2">
    <location>
        <begin position="185"/>
        <end position="205"/>
    </location>
</feature>
<keyword evidence="1" id="KW-0479">Metal-binding</keyword>
<accession>A0A6P7HKH1</accession>
<dbReference type="GO" id="GO:0008270">
    <property type="term" value="F:zinc ion binding"/>
    <property type="evidence" value="ECO:0007669"/>
    <property type="project" value="UniProtKB-KW"/>
</dbReference>
<keyword evidence="1" id="KW-0862">Zinc</keyword>
<feature type="compositionally biased region" description="Pro residues" evidence="2">
    <location>
        <begin position="589"/>
        <end position="598"/>
    </location>
</feature>
<dbReference type="GO" id="GO:0003676">
    <property type="term" value="F:nucleic acid binding"/>
    <property type="evidence" value="ECO:0007669"/>
    <property type="project" value="InterPro"/>
</dbReference>
<feature type="region of interest" description="Disordered" evidence="2">
    <location>
        <begin position="121"/>
        <end position="163"/>
    </location>
</feature>
<evidence type="ECO:0000256" key="2">
    <source>
        <dbReference type="SAM" id="MobiDB-lite"/>
    </source>
</evidence>
<dbReference type="Pfam" id="PF00098">
    <property type="entry name" value="zf-CCHC"/>
    <property type="match status" value="1"/>
</dbReference>
<dbReference type="RefSeq" id="XP_028254448.1">
    <property type="nucleotide sequence ID" value="XM_028398647.1"/>
</dbReference>
<dbReference type="GeneID" id="114430572"/>
<organism evidence="4 5">
    <name type="scientific">Parambassis ranga</name>
    <name type="common">Indian glassy fish</name>
    <dbReference type="NCBI Taxonomy" id="210632"/>
    <lineage>
        <taxon>Eukaryota</taxon>
        <taxon>Metazoa</taxon>
        <taxon>Chordata</taxon>
        <taxon>Craniata</taxon>
        <taxon>Vertebrata</taxon>
        <taxon>Euteleostomi</taxon>
        <taxon>Actinopterygii</taxon>
        <taxon>Neopterygii</taxon>
        <taxon>Teleostei</taxon>
        <taxon>Neoteleostei</taxon>
        <taxon>Acanthomorphata</taxon>
        <taxon>Ovalentaria</taxon>
        <taxon>Ambassidae</taxon>
        <taxon>Parambassis</taxon>
    </lineage>
</organism>
<dbReference type="AlphaFoldDB" id="A0A6P7HKH1"/>
<dbReference type="InterPro" id="IPR001878">
    <property type="entry name" value="Znf_CCHC"/>
</dbReference>
<dbReference type="InParanoid" id="A0A6P7HKH1"/>
<evidence type="ECO:0000313" key="4">
    <source>
        <dbReference type="Proteomes" id="UP000515145"/>
    </source>
</evidence>
<feature type="compositionally biased region" description="Gly residues" evidence="2">
    <location>
        <begin position="626"/>
        <end position="643"/>
    </location>
</feature>
<feature type="region of interest" description="Disordered" evidence="2">
    <location>
        <begin position="672"/>
        <end position="714"/>
    </location>
</feature>
<feature type="region of interest" description="Disordered" evidence="2">
    <location>
        <begin position="221"/>
        <end position="268"/>
    </location>
</feature>
<gene>
    <name evidence="5" type="primary">LOC114430572</name>
</gene>
<proteinExistence type="predicted"/>
<evidence type="ECO:0000256" key="1">
    <source>
        <dbReference type="PROSITE-ProRule" id="PRU00047"/>
    </source>
</evidence>
<dbReference type="OrthoDB" id="8962127at2759"/>
<keyword evidence="4" id="KW-1185">Reference proteome</keyword>
<reference evidence="5" key="1">
    <citation type="submission" date="2025-08" db="UniProtKB">
        <authorList>
            <consortium name="RefSeq"/>
        </authorList>
    </citation>
    <scope>IDENTIFICATION</scope>
</reference>
<dbReference type="Proteomes" id="UP000515145">
    <property type="component" value="Unplaced"/>
</dbReference>
<feature type="compositionally biased region" description="Polar residues" evidence="2">
    <location>
        <begin position="196"/>
        <end position="205"/>
    </location>
</feature>
<feature type="domain" description="CCHC-type" evidence="3">
    <location>
        <begin position="651"/>
        <end position="665"/>
    </location>
</feature>
<feature type="compositionally biased region" description="Polar residues" evidence="2">
    <location>
        <begin position="237"/>
        <end position="259"/>
    </location>
</feature>
<name>A0A6P7HKH1_9TELE</name>